<proteinExistence type="predicted"/>
<keyword evidence="2" id="KW-1185">Reference proteome</keyword>
<dbReference type="Pfam" id="PF14305">
    <property type="entry name" value="ATPgrasp_TupA"/>
    <property type="match status" value="1"/>
</dbReference>
<reference evidence="1 2" key="1">
    <citation type="submission" date="2018-05" db="EMBL/GenBank/DDBJ databases">
        <title>Genomic Encyclopedia of Type Strains, Phase IV (KMG-IV): sequencing the most valuable type-strain genomes for metagenomic binning, comparative biology and taxonomic classification.</title>
        <authorList>
            <person name="Goeker M."/>
        </authorList>
    </citation>
    <scope>NUCLEOTIDE SEQUENCE [LARGE SCALE GENOMIC DNA]</scope>
    <source>
        <strain evidence="1 2">DSM 16097</strain>
    </source>
</reference>
<dbReference type="Proteomes" id="UP000245708">
    <property type="component" value="Unassembled WGS sequence"/>
</dbReference>
<dbReference type="RefSeq" id="WP_170119101.1">
    <property type="nucleotide sequence ID" value="NZ_QGGW01000008.1"/>
</dbReference>
<name>A0A316GIQ8_9RHOB</name>
<protein>
    <submittedName>
        <fullName evidence="1">Teichuronopeptide biosynthesis TupA-like protein</fullName>
    </submittedName>
</protein>
<gene>
    <name evidence="1" type="ORF">C7455_10847</name>
</gene>
<evidence type="ECO:0000313" key="1">
    <source>
        <dbReference type="EMBL" id="PWK59280.1"/>
    </source>
</evidence>
<organism evidence="1 2">
    <name type="scientific">Roseicyclus mahoneyensis</name>
    <dbReference type="NCBI Taxonomy" id="164332"/>
    <lineage>
        <taxon>Bacteria</taxon>
        <taxon>Pseudomonadati</taxon>
        <taxon>Pseudomonadota</taxon>
        <taxon>Alphaproteobacteria</taxon>
        <taxon>Rhodobacterales</taxon>
        <taxon>Roseobacteraceae</taxon>
        <taxon>Roseicyclus</taxon>
    </lineage>
</organism>
<comment type="caution">
    <text evidence="1">The sequence shown here is derived from an EMBL/GenBank/DDBJ whole genome shotgun (WGS) entry which is preliminary data.</text>
</comment>
<dbReference type="InterPro" id="IPR029465">
    <property type="entry name" value="ATPgrasp_TupA"/>
</dbReference>
<evidence type="ECO:0000313" key="2">
    <source>
        <dbReference type="Proteomes" id="UP000245708"/>
    </source>
</evidence>
<accession>A0A316GIQ8</accession>
<dbReference type="EMBL" id="QGGW01000008">
    <property type="protein sequence ID" value="PWK59280.1"/>
    <property type="molecule type" value="Genomic_DNA"/>
</dbReference>
<dbReference type="AlphaFoldDB" id="A0A316GIQ8"/>
<sequence>MSKGTIKAAIAEIRDRGLHGIEVAVPARFARGIDVLDGWEEKFRQSCKVFAHHHGFEPNLIDPKGFTQKQLLFKFFGLVPIDPVPSDKLLASCFVPESHRHLVTLPDRYWISDRPEVPADDALPPGRYYFKSNHGWSTHRPITLPMDAQTRRRLTRLTGRRLTRLTGRWLADPHQPRLSLWWYERIKRQVFVEEHLGSAMRDAPDWKFFVCNGRVEVFQVDIDRSANHIQTLYDRDGTFLPVELFFDSGPPVEMPPQLDTMIEVAEAIGQSFDFIRVDFFLKDDRVYLGEIGMVPNGATRPIRSAELDERLGAAWQPPWLGQGITDFNRGHYPRFKPLPSMSRITAAPPMVTA</sequence>